<evidence type="ECO:0000259" key="11">
    <source>
        <dbReference type="PROSITE" id="PS50994"/>
    </source>
</evidence>
<keyword evidence="8" id="KW-0695">RNA-directed DNA polymerase</keyword>
<feature type="non-terminal residue" evidence="12">
    <location>
        <position position="160"/>
    </location>
</feature>
<dbReference type="GO" id="GO:0015074">
    <property type="term" value="P:DNA integration"/>
    <property type="evidence" value="ECO:0007669"/>
    <property type="project" value="InterPro"/>
</dbReference>
<dbReference type="InterPro" id="IPR036397">
    <property type="entry name" value="RNaseH_sf"/>
</dbReference>
<dbReference type="EMBL" id="VXAZ01010062">
    <property type="protein sequence ID" value="NXM50722.1"/>
    <property type="molecule type" value="Genomic_DNA"/>
</dbReference>
<dbReference type="Pfam" id="PF02022">
    <property type="entry name" value="Integrase_Zn"/>
    <property type="match status" value="1"/>
</dbReference>
<organism evidence="12 13">
    <name type="scientific">Gymnorhina tibicen</name>
    <name type="common">Australian magpie</name>
    <name type="synonym">Cracticus tibicen</name>
    <dbReference type="NCBI Taxonomy" id="9132"/>
    <lineage>
        <taxon>Eukaryota</taxon>
        <taxon>Metazoa</taxon>
        <taxon>Chordata</taxon>
        <taxon>Craniata</taxon>
        <taxon>Vertebrata</taxon>
        <taxon>Euteleostomi</taxon>
        <taxon>Archelosauria</taxon>
        <taxon>Archosauria</taxon>
        <taxon>Dinosauria</taxon>
        <taxon>Saurischia</taxon>
        <taxon>Theropoda</taxon>
        <taxon>Coelurosauria</taxon>
        <taxon>Aves</taxon>
        <taxon>Neognathae</taxon>
        <taxon>Neoaves</taxon>
        <taxon>Telluraves</taxon>
        <taxon>Australaves</taxon>
        <taxon>Passeriformes</taxon>
        <taxon>Artamidae</taxon>
        <taxon>Gymnorhina</taxon>
    </lineage>
</organism>
<keyword evidence="9" id="KW-0863">Zinc-finger</keyword>
<keyword evidence="5" id="KW-0479">Metal-binding</keyword>
<dbReference type="InterPro" id="IPR001584">
    <property type="entry name" value="Integrase_cat-core"/>
</dbReference>
<keyword evidence="6" id="KW-0255">Endonuclease</keyword>
<evidence type="ECO:0000259" key="10">
    <source>
        <dbReference type="PROSITE" id="PS50876"/>
    </source>
</evidence>
<keyword evidence="13" id="KW-1185">Reference proteome</keyword>
<comment type="caution">
    <text evidence="12">The sequence shown here is derived from an EMBL/GenBank/DDBJ whole genome shotgun (WGS) entry which is preliminary data.</text>
</comment>
<dbReference type="Gene3D" id="3.30.420.10">
    <property type="entry name" value="Ribonuclease H-like superfamily/Ribonuclease H"/>
    <property type="match status" value="1"/>
</dbReference>
<dbReference type="GO" id="GO:0008270">
    <property type="term" value="F:zinc ion binding"/>
    <property type="evidence" value="ECO:0007669"/>
    <property type="project" value="UniProtKB-KW"/>
</dbReference>
<evidence type="ECO:0000256" key="9">
    <source>
        <dbReference type="PROSITE-ProRule" id="PRU00450"/>
    </source>
</evidence>
<keyword evidence="9" id="KW-0862">Zinc</keyword>
<name>A0A7L1BAZ6_GYMTI</name>
<reference evidence="12 13" key="1">
    <citation type="submission" date="2019-09" db="EMBL/GenBank/DDBJ databases">
        <title>Bird 10,000 Genomes (B10K) Project - Family phase.</title>
        <authorList>
            <person name="Zhang G."/>
        </authorList>
    </citation>
    <scope>NUCLEOTIDE SEQUENCE [LARGE SCALE GENOMIC DNA]</scope>
    <source>
        <strain evidence="12">B10K-DU-002-05</strain>
        <tissue evidence="12">Muscle</tissue>
    </source>
</reference>
<dbReference type="GO" id="GO:0016787">
    <property type="term" value="F:hydrolase activity"/>
    <property type="evidence" value="ECO:0007669"/>
    <property type="project" value="UniProtKB-KW"/>
</dbReference>
<proteinExistence type="predicted"/>
<feature type="domain" description="Integrase-type" evidence="10">
    <location>
        <begin position="8"/>
        <end position="49"/>
    </location>
</feature>
<evidence type="ECO:0000313" key="13">
    <source>
        <dbReference type="Proteomes" id="UP000579941"/>
    </source>
</evidence>
<keyword evidence="4" id="KW-0540">Nuclease</keyword>
<dbReference type="PANTHER" id="PTHR41694">
    <property type="entry name" value="ENDOGENOUS RETROVIRUS GROUP K MEMBER POL PROTEIN"/>
    <property type="match status" value="1"/>
</dbReference>
<gene>
    <name evidence="12" type="primary">Ervk11_1</name>
    <name evidence="12" type="ORF">GYMTIB_R16273</name>
</gene>
<dbReference type="PROSITE" id="PS50876">
    <property type="entry name" value="ZF_INTEGRASE"/>
    <property type="match status" value="1"/>
</dbReference>
<keyword evidence="7" id="KW-0378">Hydrolase</keyword>
<feature type="non-terminal residue" evidence="12">
    <location>
        <position position="1"/>
    </location>
</feature>
<protein>
    <recommendedName>
        <fullName evidence="1">RNA-directed DNA polymerase</fullName>
        <ecNumber evidence="1">2.7.7.49</ecNumber>
    </recommendedName>
</protein>
<evidence type="ECO:0000256" key="3">
    <source>
        <dbReference type="ARBA" id="ARBA00022695"/>
    </source>
</evidence>
<dbReference type="GO" id="GO:0004519">
    <property type="term" value="F:endonuclease activity"/>
    <property type="evidence" value="ECO:0007669"/>
    <property type="project" value="UniProtKB-KW"/>
</dbReference>
<keyword evidence="3" id="KW-0548">Nucleotidyltransferase</keyword>
<dbReference type="InterPro" id="IPR012337">
    <property type="entry name" value="RNaseH-like_sf"/>
</dbReference>
<dbReference type="PANTHER" id="PTHR41694:SF3">
    <property type="entry name" value="RNA-DIRECTED DNA POLYMERASE-RELATED"/>
    <property type="match status" value="1"/>
</dbReference>
<dbReference type="PROSITE" id="PS50994">
    <property type="entry name" value="INTEGRASE"/>
    <property type="match status" value="1"/>
</dbReference>
<dbReference type="GO" id="GO:0035613">
    <property type="term" value="F:RNA stem-loop binding"/>
    <property type="evidence" value="ECO:0007669"/>
    <property type="project" value="TreeGrafter"/>
</dbReference>
<dbReference type="SUPFAM" id="SSF46919">
    <property type="entry name" value="N-terminal Zn binding domain of HIV integrase"/>
    <property type="match status" value="1"/>
</dbReference>
<evidence type="ECO:0000256" key="5">
    <source>
        <dbReference type="ARBA" id="ARBA00022723"/>
    </source>
</evidence>
<dbReference type="InterPro" id="IPR017856">
    <property type="entry name" value="Integrase-like_N"/>
</dbReference>
<dbReference type="Pfam" id="PF00665">
    <property type="entry name" value="rve"/>
    <property type="match status" value="1"/>
</dbReference>
<feature type="domain" description="Integrase catalytic" evidence="11">
    <location>
        <begin position="59"/>
        <end position="160"/>
    </location>
</feature>
<keyword evidence="2" id="KW-0808">Transferase</keyword>
<evidence type="ECO:0000256" key="6">
    <source>
        <dbReference type="ARBA" id="ARBA00022759"/>
    </source>
</evidence>
<dbReference type="Proteomes" id="UP000579941">
    <property type="component" value="Unassembled WGS sequence"/>
</dbReference>
<dbReference type="AlphaFoldDB" id="A0A7L1BAZ6"/>
<sequence>SQLANTPDIFQQAKLSHQMFHHNVPALVHVFHLHRDQAKAIVATCPNCQKVSVLSQLGSGVNPRGLGSCEVWQTDVTHFPQFRRCKYVRVSVNAFSRAVCASAHAGEMAAHAQKHLQQAFAMLGVPKEIKTDNRPAYKSKDFHDFISQWGVSHVTGIPHS</sequence>
<dbReference type="EC" id="2.7.7.49" evidence="1"/>
<dbReference type="Gene3D" id="1.10.10.200">
    <property type="match status" value="1"/>
</dbReference>
<evidence type="ECO:0000256" key="1">
    <source>
        <dbReference type="ARBA" id="ARBA00012493"/>
    </source>
</evidence>
<evidence type="ECO:0000256" key="4">
    <source>
        <dbReference type="ARBA" id="ARBA00022722"/>
    </source>
</evidence>
<dbReference type="GO" id="GO:0003964">
    <property type="term" value="F:RNA-directed DNA polymerase activity"/>
    <property type="evidence" value="ECO:0007669"/>
    <property type="project" value="UniProtKB-KW"/>
</dbReference>
<evidence type="ECO:0000313" key="12">
    <source>
        <dbReference type="EMBL" id="NXM50722.1"/>
    </source>
</evidence>
<accession>A0A7L1BAZ6</accession>
<evidence type="ECO:0000256" key="8">
    <source>
        <dbReference type="ARBA" id="ARBA00022918"/>
    </source>
</evidence>
<dbReference type="InterPro" id="IPR003308">
    <property type="entry name" value="Integrase_Zn-bd_dom_N"/>
</dbReference>
<evidence type="ECO:0000256" key="2">
    <source>
        <dbReference type="ARBA" id="ARBA00022679"/>
    </source>
</evidence>
<dbReference type="SUPFAM" id="SSF53098">
    <property type="entry name" value="Ribonuclease H-like"/>
    <property type="match status" value="1"/>
</dbReference>
<evidence type="ECO:0000256" key="7">
    <source>
        <dbReference type="ARBA" id="ARBA00022801"/>
    </source>
</evidence>